<gene>
    <name evidence="2" type="ORF">CRX57_15235</name>
</gene>
<protein>
    <recommendedName>
        <fullName evidence="4">DUF1120 domain-containing protein</fullName>
    </recommendedName>
</protein>
<name>A0A2C5W8S2_PSEPU</name>
<organism evidence="2 3">
    <name type="scientific">Pseudomonas putida</name>
    <name type="common">Arthrobacter siderocapsulatus</name>
    <dbReference type="NCBI Taxonomy" id="303"/>
    <lineage>
        <taxon>Bacteria</taxon>
        <taxon>Pseudomonadati</taxon>
        <taxon>Pseudomonadota</taxon>
        <taxon>Gammaproteobacteria</taxon>
        <taxon>Pseudomonadales</taxon>
        <taxon>Pseudomonadaceae</taxon>
        <taxon>Pseudomonas</taxon>
    </lineage>
</organism>
<dbReference type="Proteomes" id="UP000222460">
    <property type="component" value="Unassembled WGS sequence"/>
</dbReference>
<comment type="caution">
    <text evidence="2">The sequence shown here is derived from an EMBL/GenBank/DDBJ whole genome shotgun (WGS) entry which is preliminary data.</text>
</comment>
<evidence type="ECO:0008006" key="4">
    <source>
        <dbReference type="Google" id="ProtNLM"/>
    </source>
</evidence>
<sequence>MKKTTWMAAVAAAVLPTLVVAESVDLSVIGTIIPTSCIPAFAGGGTVDLRKISAATLNKTTQTLLPTHDISLHINCDAEASVEVSVRDNRTATKLPGINDGAGNNDPALFYGLGEINGIRIGGFALRHGRPEADGAPQTLMTRTLAAPAWQLPASPLVGNAPALYSWGSGVAAGPVAARHHGFPMSLLPIIGPSNALPITSEIPLDGSVTFEMFYL</sequence>
<dbReference type="InterPro" id="IPR010546">
    <property type="entry name" value="DUF1120"/>
</dbReference>
<accession>A0A2C5W8S2</accession>
<keyword evidence="1" id="KW-0732">Signal</keyword>
<proteinExistence type="predicted"/>
<evidence type="ECO:0000313" key="3">
    <source>
        <dbReference type="Proteomes" id="UP000222460"/>
    </source>
</evidence>
<dbReference type="Pfam" id="PF06551">
    <property type="entry name" value="DUF1120"/>
    <property type="match status" value="1"/>
</dbReference>
<dbReference type="EMBL" id="PDKZ01000002">
    <property type="protein sequence ID" value="PHH41476.1"/>
    <property type="molecule type" value="Genomic_DNA"/>
</dbReference>
<evidence type="ECO:0000256" key="1">
    <source>
        <dbReference type="SAM" id="SignalP"/>
    </source>
</evidence>
<reference evidence="3" key="1">
    <citation type="submission" date="2017-10" db="EMBL/GenBank/DDBJ databases">
        <title>FDA dAtabase for Regulatory Grade micrObial Sequences (FDA-ARGOS): Supporting development and validation of Infectious Disease Dx tests.</title>
        <authorList>
            <person name="Goldberg B."/>
            <person name="Campos J."/>
            <person name="Tallon L."/>
            <person name="Sadzewicz L."/>
            <person name="Ott S."/>
            <person name="Zhao X."/>
            <person name="Nagaraj S."/>
            <person name="Vavikolanu K."/>
            <person name="Aluvathingal J."/>
            <person name="Nadendla S."/>
            <person name="Geyer C."/>
            <person name="Sichtig H."/>
        </authorList>
    </citation>
    <scope>NUCLEOTIDE SEQUENCE [LARGE SCALE GENOMIC DNA]</scope>
    <source>
        <strain evidence="3">FDAARGOS_376</strain>
    </source>
</reference>
<dbReference type="AlphaFoldDB" id="A0A2C5W8S2"/>
<dbReference type="RefSeq" id="WP_098966262.1">
    <property type="nucleotide sequence ID" value="NZ_PDKZ01000002.1"/>
</dbReference>
<feature type="chain" id="PRO_5012812723" description="DUF1120 domain-containing protein" evidence="1">
    <location>
        <begin position="22"/>
        <end position="216"/>
    </location>
</feature>
<evidence type="ECO:0000313" key="2">
    <source>
        <dbReference type="EMBL" id="PHH41476.1"/>
    </source>
</evidence>
<feature type="signal peptide" evidence="1">
    <location>
        <begin position="1"/>
        <end position="21"/>
    </location>
</feature>